<name>A0ACC0P195_RHOML</name>
<proteinExistence type="predicted"/>
<keyword evidence="2" id="KW-1185">Reference proteome</keyword>
<dbReference type="EMBL" id="CM046391">
    <property type="protein sequence ID" value="KAI8558613.1"/>
    <property type="molecule type" value="Genomic_DNA"/>
</dbReference>
<organism evidence="1 2">
    <name type="scientific">Rhododendron molle</name>
    <name type="common">Chinese azalea</name>
    <name type="synonym">Azalea mollis</name>
    <dbReference type="NCBI Taxonomy" id="49168"/>
    <lineage>
        <taxon>Eukaryota</taxon>
        <taxon>Viridiplantae</taxon>
        <taxon>Streptophyta</taxon>
        <taxon>Embryophyta</taxon>
        <taxon>Tracheophyta</taxon>
        <taxon>Spermatophyta</taxon>
        <taxon>Magnoliopsida</taxon>
        <taxon>eudicotyledons</taxon>
        <taxon>Gunneridae</taxon>
        <taxon>Pentapetalae</taxon>
        <taxon>asterids</taxon>
        <taxon>Ericales</taxon>
        <taxon>Ericaceae</taxon>
        <taxon>Ericoideae</taxon>
        <taxon>Rhodoreae</taxon>
        <taxon>Rhododendron</taxon>
    </lineage>
</organism>
<reference evidence="1" key="1">
    <citation type="submission" date="2022-02" db="EMBL/GenBank/DDBJ databases">
        <title>Plant Genome Project.</title>
        <authorList>
            <person name="Zhang R.-G."/>
        </authorList>
    </citation>
    <scope>NUCLEOTIDE SEQUENCE</scope>
    <source>
        <strain evidence="1">AT1</strain>
    </source>
</reference>
<accession>A0ACC0P195</accession>
<gene>
    <name evidence="1" type="ORF">RHMOL_Rhmol04G0109500</name>
</gene>
<comment type="caution">
    <text evidence="1">The sequence shown here is derived from an EMBL/GenBank/DDBJ whole genome shotgun (WGS) entry which is preliminary data.</text>
</comment>
<sequence>MTGGGWYGGARDGGGSEELSPSLDHLAQPNEYGRLASSSLPKNRSPTAFDESDLLAPAKQLLYFEIFRRRQTPHLTVALLSLTDMVVVLVVTIVGCGQIRAKPLPFLATVYI</sequence>
<protein>
    <submittedName>
        <fullName evidence="1">Uncharacterized protein</fullName>
    </submittedName>
</protein>
<dbReference type="Proteomes" id="UP001062846">
    <property type="component" value="Chromosome 4"/>
</dbReference>
<evidence type="ECO:0000313" key="1">
    <source>
        <dbReference type="EMBL" id="KAI8558613.1"/>
    </source>
</evidence>
<evidence type="ECO:0000313" key="2">
    <source>
        <dbReference type="Proteomes" id="UP001062846"/>
    </source>
</evidence>